<dbReference type="OrthoDB" id="1606438at2759"/>
<sequence>MDSSYPFSVGNPSVFPTDFRRFLISDEIEPTDQKRRQVVGIGLIPTDFRQFWPSETALFSCSGQVLSFLCLCFSKAKSNSRLWTHLKDVILEGKDAFSSAHGMKCFEYICSDDQFGEMFNRTMSETSTMIIKKVLEVYKGFEDVNTLVDVGGGLGTIIGLITSKYPHIRGINFDLAPVLACAPLSPGVEHMAGDMFVEVPKGDAIFLKCILHDWADEDCVKILKNCWKSLSKTGKVIVVDMVMPIEPKSEDVSSNIVLGMDAIMLTQTSGGKERTFTQFEALASRSGFLRCEIACVAYSYSVIEFHK</sequence>
<proteinExistence type="predicted"/>
<dbReference type="InterPro" id="IPR016461">
    <property type="entry name" value="COMT-like"/>
</dbReference>
<reference evidence="5" key="1">
    <citation type="submission" date="2019-07" db="EMBL/GenBank/DDBJ databases">
        <authorList>
            <person name="Dittberner H."/>
        </authorList>
    </citation>
    <scope>NUCLEOTIDE SEQUENCE [LARGE SCALE GENOMIC DNA]</scope>
</reference>
<feature type="domain" description="O-methyltransferase C-terminal" evidence="4">
    <location>
        <begin position="83"/>
        <end position="288"/>
    </location>
</feature>
<keyword evidence="3" id="KW-0949">S-adenosyl-L-methionine</keyword>
<keyword evidence="1" id="KW-0489">Methyltransferase</keyword>
<evidence type="ECO:0000256" key="2">
    <source>
        <dbReference type="ARBA" id="ARBA00022679"/>
    </source>
</evidence>
<evidence type="ECO:0000256" key="1">
    <source>
        <dbReference type="ARBA" id="ARBA00022603"/>
    </source>
</evidence>
<dbReference type="AlphaFoldDB" id="A0A565BE42"/>
<evidence type="ECO:0000313" key="6">
    <source>
        <dbReference type="Proteomes" id="UP000489600"/>
    </source>
</evidence>
<accession>A0A565BE42</accession>
<dbReference type="PROSITE" id="PS51683">
    <property type="entry name" value="SAM_OMT_II"/>
    <property type="match status" value="1"/>
</dbReference>
<evidence type="ECO:0000256" key="3">
    <source>
        <dbReference type="ARBA" id="ARBA00022691"/>
    </source>
</evidence>
<dbReference type="SUPFAM" id="SSF53335">
    <property type="entry name" value="S-adenosyl-L-methionine-dependent methyltransferases"/>
    <property type="match status" value="1"/>
</dbReference>
<dbReference type="Pfam" id="PF00891">
    <property type="entry name" value="Methyltransf_2"/>
    <property type="match status" value="1"/>
</dbReference>
<keyword evidence="6" id="KW-1185">Reference proteome</keyword>
<dbReference type="Proteomes" id="UP000489600">
    <property type="component" value="Unassembled WGS sequence"/>
</dbReference>
<comment type="caution">
    <text evidence="5">The sequence shown here is derived from an EMBL/GenBank/DDBJ whole genome shotgun (WGS) entry which is preliminary data.</text>
</comment>
<dbReference type="InterPro" id="IPR001077">
    <property type="entry name" value="COMT_C"/>
</dbReference>
<dbReference type="GO" id="GO:0008171">
    <property type="term" value="F:O-methyltransferase activity"/>
    <property type="evidence" value="ECO:0007669"/>
    <property type="project" value="InterPro"/>
</dbReference>
<protein>
    <recommendedName>
        <fullName evidence="4">O-methyltransferase C-terminal domain-containing protein</fullName>
    </recommendedName>
</protein>
<evidence type="ECO:0000313" key="5">
    <source>
        <dbReference type="EMBL" id="VVA99571.1"/>
    </source>
</evidence>
<dbReference type="PANTHER" id="PTHR11746">
    <property type="entry name" value="O-METHYLTRANSFERASE"/>
    <property type="match status" value="1"/>
</dbReference>
<organism evidence="5 6">
    <name type="scientific">Arabis nemorensis</name>
    <dbReference type="NCBI Taxonomy" id="586526"/>
    <lineage>
        <taxon>Eukaryota</taxon>
        <taxon>Viridiplantae</taxon>
        <taxon>Streptophyta</taxon>
        <taxon>Embryophyta</taxon>
        <taxon>Tracheophyta</taxon>
        <taxon>Spermatophyta</taxon>
        <taxon>Magnoliopsida</taxon>
        <taxon>eudicotyledons</taxon>
        <taxon>Gunneridae</taxon>
        <taxon>Pentapetalae</taxon>
        <taxon>rosids</taxon>
        <taxon>malvids</taxon>
        <taxon>Brassicales</taxon>
        <taxon>Brassicaceae</taxon>
        <taxon>Arabideae</taxon>
        <taxon>Arabis</taxon>
    </lineage>
</organism>
<dbReference type="EMBL" id="CABITT030000003">
    <property type="protein sequence ID" value="VVA99571.1"/>
    <property type="molecule type" value="Genomic_DNA"/>
</dbReference>
<dbReference type="Gene3D" id="3.40.50.150">
    <property type="entry name" value="Vaccinia Virus protein VP39"/>
    <property type="match status" value="1"/>
</dbReference>
<dbReference type="GO" id="GO:0032259">
    <property type="term" value="P:methylation"/>
    <property type="evidence" value="ECO:0007669"/>
    <property type="project" value="UniProtKB-KW"/>
</dbReference>
<dbReference type="InterPro" id="IPR029063">
    <property type="entry name" value="SAM-dependent_MTases_sf"/>
</dbReference>
<evidence type="ECO:0000259" key="4">
    <source>
        <dbReference type="Pfam" id="PF00891"/>
    </source>
</evidence>
<gene>
    <name evidence="5" type="ORF">ANE_LOCUS10016</name>
</gene>
<keyword evidence="2" id="KW-0808">Transferase</keyword>
<name>A0A565BE42_9BRAS</name>